<evidence type="ECO:0000256" key="1">
    <source>
        <dbReference type="ARBA" id="ARBA00004429"/>
    </source>
</evidence>
<dbReference type="Proteomes" id="UP000014400">
    <property type="component" value="Unassembled WGS sequence"/>
</dbReference>
<name>S3BAA3_9BURK</name>
<dbReference type="HOGENOM" id="CLU_019602_8_0_4"/>
<feature type="transmembrane region" description="Helical" evidence="9">
    <location>
        <begin position="98"/>
        <end position="120"/>
    </location>
</feature>
<evidence type="ECO:0000256" key="7">
    <source>
        <dbReference type="ARBA" id="ARBA00022989"/>
    </source>
</evidence>
<comment type="similarity">
    <text evidence="2">Belongs to the binding-protein-dependent transport system permease family. HisMQ subfamily.</text>
</comment>
<dbReference type="GO" id="GO:0022857">
    <property type="term" value="F:transmembrane transporter activity"/>
    <property type="evidence" value="ECO:0007669"/>
    <property type="project" value="InterPro"/>
</dbReference>
<evidence type="ECO:0000256" key="5">
    <source>
        <dbReference type="ARBA" id="ARBA00022692"/>
    </source>
</evidence>
<protein>
    <submittedName>
        <fullName evidence="11">His/Glu/Gln/Arg/opine family amino ABC transporter, permease, 3-TM region</fullName>
    </submittedName>
</protein>
<dbReference type="Pfam" id="PF00528">
    <property type="entry name" value="BPD_transp_1"/>
    <property type="match status" value="1"/>
</dbReference>
<feature type="transmembrane region" description="Helical" evidence="9">
    <location>
        <begin position="140"/>
        <end position="160"/>
    </location>
</feature>
<feature type="transmembrane region" description="Helical" evidence="9">
    <location>
        <begin position="28"/>
        <end position="50"/>
    </location>
</feature>
<dbReference type="Gene3D" id="1.10.3720.10">
    <property type="entry name" value="MetI-like"/>
    <property type="match status" value="2"/>
</dbReference>
<dbReference type="SUPFAM" id="SSF161098">
    <property type="entry name" value="MetI-like"/>
    <property type="match status" value="2"/>
</dbReference>
<feature type="domain" description="ABC transmembrane type-1" evidence="10">
    <location>
        <begin position="94"/>
        <end position="380"/>
    </location>
</feature>
<accession>S3BAA3</accession>
<proteinExistence type="inferred from homology"/>
<organism evidence="11 12">
    <name type="scientific">Sutterella wadsworthensis HGA0223</name>
    <dbReference type="NCBI Taxonomy" id="1203554"/>
    <lineage>
        <taxon>Bacteria</taxon>
        <taxon>Pseudomonadati</taxon>
        <taxon>Pseudomonadota</taxon>
        <taxon>Betaproteobacteria</taxon>
        <taxon>Burkholderiales</taxon>
        <taxon>Sutterellaceae</taxon>
        <taxon>Sutterella</taxon>
    </lineage>
</organism>
<evidence type="ECO:0000256" key="4">
    <source>
        <dbReference type="ARBA" id="ARBA00022475"/>
    </source>
</evidence>
<dbReference type="NCBIfam" id="TIGR01726">
    <property type="entry name" value="HEQRo_perm_3TM"/>
    <property type="match status" value="1"/>
</dbReference>
<feature type="transmembrane region" description="Helical" evidence="9">
    <location>
        <begin position="358"/>
        <end position="379"/>
    </location>
</feature>
<keyword evidence="8 9" id="KW-0472">Membrane</keyword>
<keyword evidence="4" id="KW-1003">Cell membrane</keyword>
<dbReference type="PANTHER" id="PTHR30614">
    <property type="entry name" value="MEMBRANE COMPONENT OF AMINO ACID ABC TRANSPORTER"/>
    <property type="match status" value="1"/>
</dbReference>
<evidence type="ECO:0000313" key="11">
    <source>
        <dbReference type="EMBL" id="EPD97446.1"/>
    </source>
</evidence>
<evidence type="ECO:0000259" key="10">
    <source>
        <dbReference type="PROSITE" id="PS50928"/>
    </source>
</evidence>
<feature type="transmembrane region" description="Helical" evidence="9">
    <location>
        <begin position="180"/>
        <end position="202"/>
    </location>
</feature>
<keyword evidence="12" id="KW-1185">Reference proteome</keyword>
<comment type="caution">
    <text evidence="11">The sequence shown here is derived from an EMBL/GenBank/DDBJ whole genome shotgun (WGS) entry which is preliminary data.</text>
</comment>
<keyword evidence="7 9" id="KW-1133">Transmembrane helix</keyword>
<dbReference type="EMBL" id="ATCF01000038">
    <property type="protein sequence ID" value="EPD97446.1"/>
    <property type="molecule type" value="Genomic_DNA"/>
</dbReference>
<dbReference type="GO" id="GO:0006865">
    <property type="term" value="P:amino acid transport"/>
    <property type="evidence" value="ECO:0007669"/>
    <property type="project" value="UniProtKB-KW"/>
</dbReference>
<feature type="transmembrane region" description="Helical" evidence="9">
    <location>
        <begin position="261"/>
        <end position="280"/>
    </location>
</feature>
<dbReference type="PANTHER" id="PTHR30614:SF37">
    <property type="entry name" value="AMINO-ACID ABC TRANSPORTER PERMEASE PROTEIN YHDX-RELATED"/>
    <property type="match status" value="1"/>
</dbReference>
<reference evidence="11 12" key="1">
    <citation type="submission" date="2013-04" db="EMBL/GenBank/DDBJ databases">
        <title>The Genome Sequence of Sutterella wadsworthensis HGA0223.</title>
        <authorList>
            <consortium name="The Broad Institute Genomics Platform"/>
            <person name="Earl A."/>
            <person name="Ward D."/>
            <person name="Feldgarden M."/>
            <person name="Gevers D."/>
            <person name="Schmidt T.M."/>
            <person name="Dover J."/>
            <person name="Dai D."/>
            <person name="Walker B."/>
            <person name="Young S."/>
            <person name="Zeng Q."/>
            <person name="Gargeya S."/>
            <person name="Fitzgerald M."/>
            <person name="Haas B."/>
            <person name="Abouelleil A."/>
            <person name="Allen A.W."/>
            <person name="Alvarado L."/>
            <person name="Arachchi H.M."/>
            <person name="Berlin A.M."/>
            <person name="Chapman S.B."/>
            <person name="Gainer-Dewar J."/>
            <person name="Goldberg J."/>
            <person name="Griggs A."/>
            <person name="Gujja S."/>
            <person name="Hansen M."/>
            <person name="Howarth C."/>
            <person name="Imamovic A."/>
            <person name="Ireland A."/>
            <person name="Larimer J."/>
            <person name="McCowan C."/>
            <person name="Murphy C."/>
            <person name="Pearson M."/>
            <person name="Poon T.W."/>
            <person name="Priest M."/>
            <person name="Roberts A."/>
            <person name="Saif S."/>
            <person name="Shea T."/>
            <person name="Sisk P."/>
            <person name="Sykes S."/>
            <person name="Wortman J."/>
            <person name="Nusbaum C."/>
            <person name="Birren B."/>
        </authorList>
    </citation>
    <scope>NUCLEOTIDE SEQUENCE [LARGE SCALE GENOMIC DNA]</scope>
    <source>
        <strain evidence="11 12">HGA0223</strain>
    </source>
</reference>
<evidence type="ECO:0000256" key="3">
    <source>
        <dbReference type="ARBA" id="ARBA00022448"/>
    </source>
</evidence>
<evidence type="ECO:0000256" key="2">
    <source>
        <dbReference type="ARBA" id="ARBA00010072"/>
    </source>
</evidence>
<feature type="transmembrane region" description="Helical" evidence="9">
    <location>
        <begin position="214"/>
        <end position="241"/>
    </location>
</feature>
<dbReference type="InterPro" id="IPR043429">
    <property type="entry name" value="ArtM/GltK/GlnP/TcyL/YhdX-like"/>
</dbReference>
<dbReference type="InterPro" id="IPR010065">
    <property type="entry name" value="AA_ABC_transptr_permease_3TM"/>
</dbReference>
<evidence type="ECO:0000256" key="8">
    <source>
        <dbReference type="ARBA" id="ARBA00023136"/>
    </source>
</evidence>
<evidence type="ECO:0000256" key="6">
    <source>
        <dbReference type="ARBA" id="ARBA00022970"/>
    </source>
</evidence>
<dbReference type="eggNOG" id="COG4597">
    <property type="taxonomic scope" value="Bacteria"/>
</dbReference>
<dbReference type="PATRIC" id="fig|1203554.3.peg.2365"/>
<dbReference type="STRING" id="1203554.HMPREF1476_02282"/>
<keyword evidence="6" id="KW-0029">Amino-acid transport</keyword>
<evidence type="ECO:0000313" key="12">
    <source>
        <dbReference type="Proteomes" id="UP000014400"/>
    </source>
</evidence>
<dbReference type="InterPro" id="IPR000515">
    <property type="entry name" value="MetI-like"/>
</dbReference>
<evidence type="ECO:0000256" key="9">
    <source>
        <dbReference type="RuleBase" id="RU363032"/>
    </source>
</evidence>
<dbReference type="GO" id="GO:0043190">
    <property type="term" value="C:ATP-binding cassette (ABC) transporter complex"/>
    <property type="evidence" value="ECO:0007669"/>
    <property type="project" value="InterPro"/>
</dbReference>
<comment type="subcellular location">
    <subcellularLocation>
        <location evidence="1">Cell inner membrane</location>
        <topology evidence="1">Multi-pass membrane protein</topology>
    </subcellularLocation>
    <subcellularLocation>
        <location evidence="9">Cell membrane</location>
        <topology evidence="9">Multi-pass membrane protein</topology>
    </subcellularLocation>
</comment>
<keyword evidence="3 9" id="KW-0813">Transport</keyword>
<sequence>MFARDSFSIVPGDEAWIAREKARRRREYTLQAVLILILVAFIAVLATNVADNLAAKNIHSGFAFLNHRAGFEIGEQLIAYSSSDPLWKAFLTGLLNTLRISACTIVSATVLGVIVGLMRLSRNGVVRFLGAAHVEAYRNVPLLVLLLALYLVVTELLPGVRQAWHLGNWIYLSKTGLLCAVPLWGMKALLGALVVGVFGGWLAAKRLQRVQTNLIANMGGFLIFVILSALVWILCGVIGGWDHPTATRFSMRGGAAMTPEFLTLWLGLTLFTSASIAEIVRAGVESVRPGQWAAAAALGLKSGEAVSYVIFPQAMRLIMPPLASQFMTLTKNSSLAVMVGYPDLVNVGTTVMNVTGQALEVICIIMGVYLTVNIIIAFIMNHFNARIMRAPQ</sequence>
<gene>
    <name evidence="11" type="ORF">HMPREF1476_02282</name>
</gene>
<dbReference type="AlphaFoldDB" id="S3BAA3"/>
<dbReference type="CDD" id="cd06261">
    <property type="entry name" value="TM_PBP2"/>
    <property type="match status" value="1"/>
</dbReference>
<dbReference type="PROSITE" id="PS50928">
    <property type="entry name" value="ABC_TM1"/>
    <property type="match status" value="1"/>
</dbReference>
<keyword evidence="5 9" id="KW-0812">Transmembrane</keyword>
<dbReference type="InterPro" id="IPR035906">
    <property type="entry name" value="MetI-like_sf"/>
</dbReference>